<feature type="compositionally biased region" description="Polar residues" evidence="1">
    <location>
        <begin position="220"/>
        <end position="234"/>
    </location>
</feature>
<organism evidence="2">
    <name type="scientific">Rhipicephalus microplus</name>
    <name type="common">Cattle tick</name>
    <name type="synonym">Boophilus microplus</name>
    <dbReference type="NCBI Taxonomy" id="6941"/>
    <lineage>
        <taxon>Eukaryota</taxon>
        <taxon>Metazoa</taxon>
        <taxon>Ecdysozoa</taxon>
        <taxon>Arthropoda</taxon>
        <taxon>Chelicerata</taxon>
        <taxon>Arachnida</taxon>
        <taxon>Acari</taxon>
        <taxon>Parasitiformes</taxon>
        <taxon>Ixodida</taxon>
        <taxon>Ixodoidea</taxon>
        <taxon>Ixodidae</taxon>
        <taxon>Rhipicephalinae</taxon>
        <taxon>Rhipicephalus</taxon>
        <taxon>Boophilus</taxon>
    </lineage>
</organism>
<feature type="region of interest" description="Disordered" evidence="1">
    <location>
        <begin position="178"/>
        <end position="267"/>
    </location>
</feature>
<dbReference type="VEuPathDB" id="VectorBase:LOC119179532"/>
<feature type="compositionally biased region" description="Polar residues" evidence="1">
    <location>
        <begin position="50"/>
        <end position="72"/>
    </location>
</feature>
<dbReference type="AlphaFoldDB" id="A0A6G5A3P8"/>
<feature type="compositionally biased region" description="Polar residues" evidence="1">
    <location>
        <begin position="178"/>
        <end position="196"/>
    </location>
</feature>
<evidence type="ECO:0000256" key="1">
    <source>
        <dbReference type="SAM" id="MobiDB-lite"/>
    </source>
</evidence>
<feature type="compositionally biased region" description="Polar residues" evidence="1">
    <location>
        <begin position="320"/>
        <end position="330"/>
    </location>
</feature>
<reference evidence="2" key="1">
    <citation type="submission" date="2020-03" db="EMBL/GenBank/DDBJ databases">
        <title>A transcriptome and proteome of the tick Rhipicephalus microplus shaped by the genetic composition of its hosts and developmental stage.</title>
        <authorList>
            <person name="Garcia G.R."/>
            <person name="Ribeiro J.M.C."/>
            <person name="Maruyama S.R."/>
            <person name="Gardinasse L.G."/>
            <person name="Nelson K."/>
            <person name="Ferreira B.R."/>
            <person name="Andrade T.G."/>
            <person name="Santos I.K.F.M."/>
        </authorList>
    </citation>
    <scope>NUCLEOTIDE SEQUENCE</scope>
    <source>
        <strain evidence="2">NSGR</strain>
        <tissue evidence="2">Salivary glands</tissue>
    </source>
</reference>
<dbReference type="EMBL" id="GIKN01002935">
    <property type="protein sequence ID" value="NIE45208.1"/>
    <property type="molecule type" value="Transcribed_RNA"/>
</dbReference>
<feature type="compositionally biased region" description="Polar residues" evidence="1">
    <location>
        <begin position="250"/>
        <end position="267"/>
    </location>
</feature>
<feature type="region of interest" description="Disordered" evidence="1">
    <location>
        <begin position="281"/>
        <end position="330"/>
    </location>
</feature>
<proteinExistence type="predicted"/>
<protein>
    <submittedName>
        <fullName evidence="2">Uncharacterized protein</fullName>
    </submittedName>
</protein>
<sequence length="330" mass="36298">MATAEFEVKPAEDNTLNELFSVHTTTEEGRVRNKLITSAATYADVEEQEAGSTLGSVLFPRTSQDGRQRSSTPTPPYKPGMEDKTTFFAERVTTEKYHAANEFIASETPYADTEQQETESTIQSVLFPHMSQDDRYWSSTPTPPLKPVVENKTTSMPEVLSSTHTETGRDAYVTTFDKSSQHSTELSGASKPSTNIDAHGEQETAPLLSEDQHKKIPTPYSVSRPSATQPQPDTTVPYDFIQRLNEKNTSDSTPNLPSYTSPVQSPSITVSVASDIISKSEYHTTPPLPELPSNSNYKPSANETAFDTPVPADEARENTTTENLSPNLKN</sequence>
<accession>A0A6G5A3P8</accession>
<name>A0A6G5A3P8_RHIMP</name>
<evidence type="ECO:0000313" key="2">
    <source>
        <dbReference type="EMBL" id="NIE45208.1"/>
    </source>
</evidence>
<feature type="compositionally biased region" description="Polar residues" evidence="1">
    <location>
        <begin position="292"/>
        <end position="305"/>
    </location>
</feature>
<dbReference type="OrthoDB" id="6430753at2759"/>
<feature type="region of interest" description="Disordered" evidence="1">
    <location>
        <begin position="47"/>
        <end position="83"/>
    </location>
</feature>